<dbReference type="PANTHER" id="PTHR33121">
    <property type="entry name" value="CYCLIC DI-GMP PHOSPHODIESTERASE PDEF"/>
    <property type="match status" value="1"/>
</dbReference>
<sequence>MITFLPVFQPIKNVSDGSSLCAEVLSRWKTPDGRLHAPGQLNLNRIDWRKIDRGVVNYLLSHKAEILKKIDHIFINVSANTLFDDVHFYQWVESIKALIEDGSLKVTIEITEQVPDELLERRWSDMAIKSITMAIDDFGVCNSTFSRLKSFPWLYCKVEVAGIESLISDKGASVFIDAGIKLIAEKVETLDQASFAFNKKIFLQQGYIHYKPLPIQALNLEVKESTYAY</sequence>
<organism evidence="2 3">
    <name type="scientific">Comamonas thiooxydans</name>
    <dbReference type="NCBI Taxonomy" id="363952"/>
    <lineage>
        <taxon>Bacteria</taxon>
        <taxon>Pseudomonadati</taxon>
        <taxon>Pseudomonadota</taxon>
        <taxon>Betaproteobacteria</taxon>
        <taxon>Burkholderiales</taxon>
        <taxon>Comamonadaceae</taxon>
        <taxon>Comamonas</taxon>
    </lineage>
</organism>
<comment type="caution">
    <text evidence="2">The sequence shown here is derived from an EMBL/GenBank/DDBJ whole genome shotgun (WGS) entry which is preliminary data.</text>
</comment>
<name>A0A0E3C1Y6_9BURK</name>
<dbReference type="Proteomes" id="UP000029549">
    <property type="component" value="Unassembled WGS sequence"/>
</dbReference>
<dbReference type="GO" id="GO:0071111">
    <property type="term" value="F:cyclic-guanylate-specific phosphodiesterase activity"/>
    <property type="evidence" value="ECO:0007669"/>
    <property type="project" value="InterPro"/>
</dbReference>
<dbReference type="PROSITE" id="PS50883">
    <property type="entry name" value="EAL"/>
    <property type="match status" value="1"/>
</dbReference>
<dbReference type="InterPro" id="IPR001633">
    <property type="entry name" value="EAL_dom"/>
</dbReference>
<protein>
    <recommendedName>
        <fullName evidence="1">EAL domain-containing protein</fullName>
    </recommendedName>
</protein>
<dbReference type="InterPro" id="IPR050706">
    <property type="entry name" value="Cyclic-di-GMP_PDE-like"/>
</dbReference>
<gene>
    <name evidence="2" type="ORF">P608_10110</name>
</gene>
<dbReference type="PANTHER" id="PTHR33121:SF70">
    <property type="entry name" value="SIGNALING PROTEIN YKOW"/>
    <property type="match status" value="1"/>
</dbReference>
<dbReference type="Pfam" id="PF00563">
    <property type="entry name" value="EAL"/>
    <property type="match status" value="1"/>
</dbReference>
<evidence type="ECO:0000313" key="3">
    <source>
        <dbReference type="Proteomes" id="UP000029549"/>
    </source>
</evidence>
<evidence type="ECO:0000313" key="2">
    <source>
        <dbReference type="EMBL" id="KGH12694.1"/>
    </source>
</evidence>
<dbReference type="AlphaFoldDB" id="A0A0E3C1Y6"/>
<evidence type="ECO:0000259" key="1">
    <source>
        <dbReference type="PROSITE" id="PS50883"/>
    </source>
</evidence>
<accession>A0A0E3C1Y6</accession>
<dbReference type="EMBL" id="AWTP01000104">
    <property type="protein sequence ID" value="KGH12694.1"/>
    <property type="molecule type" value="Genomic_DNA"/>
</dbReference>
<dbReference type="SUPFAM" id="SSF141868">
    <property type="entry name" value="EAL domain-like"/>
    <property type="match status" value="1"/>
</dbReference>
<dbReference type="SMART" id="SM00052">
    <property type="entry name" value="EAL"/>
    <property type="match status" value="1"/>
</dbReference>
<reference evidence="2 3" key="1">
    <citation type="submission" date="2013-09" db="EMBL/GenBank/DDBJ databases">
        <title>High correlation between genotypes and phenotypes of environmental bacteria Comamonas testosteroni strains.</title>
        <authorList>
            <person name="Liu L."/>
            <person name="Zhu W."/>
            <person name="Xia X."/>
            <person name="Xu B."/>
            <person name="Luo M."/>
            <person name="Wang G."/>
        </authorList>
    </citation>
    <scope>NUCLEOTIDE SEQUENCE [LARGE SCALE GENOMIC DNA]</scope>
    <source>
        <strain evidence="2 3">DF2</strain>
    </source>
</reference>
<keyword evidence="3" id="KW-1185">Reference proteome</keyword>
<dbReference type="CDD" id="cd01948">
    <property type="entry name" value="EAL"/>
    <property type="match status" value="1"/>
</dbReference>
<dbReference type="InterPro" id="IPR035919">
    <property type="entry name" value="EAL_sf"/>
</dbReference>
<proteinExistence type="predicted"/>
<dbReference type="RefSeq" id="WP_034394030.1">
    <property type="nucleotide sequence ID" value="NZ_AWTO01000156.1"/>
</dbReference>
<dbReference type="Gene3D" id="3.20.20.450">
    <property type="entry name" value="EAL domain"/>
    <property type="match status" value="1"/>
</dbReference>
<feature type="domain" description="EAL" evidence="1">
    <location>
        <begin position="1"/>
        <end position="226"/>
    </location>
</feature>